<gene>
    <name evidence="2" type="primary">Cnig_chr_III.g9530</name>
    <name evidence="2" type="ORF">B9Z55_009530</name>
</gene>
<proteinExistence type="predicted"/>
<dbReference type="Pfam" id="PF00646">
    <property type="entry name" value="F-box"/>
    <property type="match status" value="1"/>
</dbReference>
<dbReference type="PROSITE" id="PS50181">
    <property type="entry name" value="FBOX"/>
    <property type="match status" value="1"/>
</dbReference>
<name>A0A2G5USH6_9PELO</name>
<keyword evidence="3" id="KW-1185">Reference proteome</keyword>
<protein>
    <recommendedName>
        <fullName evidence="1">F-box domain-containing protein</fullName>
    </recommendedName>
</protein>
<evidence type="ECO:0000313" key="2">
    <source>
        <dbReference type="EMBL" id="PIC42454.1"/>
    </source>
</evidence>
<dbReference type="Proteomes" id="UP000230233">
    <property type="component" value="Chromosome III"/>
</dbReference>
<feature type="domain" description="F-box" evidence="1">
    <location>
        <begin position="1"/>
        <end position="48"/>
    </location>
</feature>
<dbReference type="AlphaFoldDB" id="A0A2G5USH6"/>
<dbReference type="PANTHER" id="PTHR21503">
    <property type="entry name" value="F-BOX-CONTAINING HYPOTHETICAL PROTEIN C.ELEGANS"/>
    <property type="match status" value="1"/>
</dbReference>
<sequence>MKLSKFPRLVQKEILDNMEMLDIFLVSFLSKNMKKMIKLSQISRFKTINRVVYGYYPFQDNRAVVIPFPMAEHLEEFIKRRKEAKNEYFQLNVSGNEMDFRLPDKGKYRLYDFPEASFDKSDQESVLKSIHYYLLDFFGDSVDYQLSTNYYAHLIPKLPHLSVCVTFNLSVLHDMKSFEDFLSSTPVLKRIQMHVCGTKKRLSPESKLYQAEYIRTIQHDPHFPAVLRHFQGRQAFLSFAKCEDLELIEFVKRWKSGEAFQKLEYMKIKMTDNKPPRYEVLNAVGVKYTDKTKQPPTHTLAKVFITGDCKPYTDPIISHSYVVRESDNRVASVSIHRNELNFGVWNKTEDEFLKLMD</sequence>
<comment type="caution">
    <text evidence="2">The sequence shown here is derived from an EMBL/GenBank/DDBJ whole genome shotgun (WGS) entry which is preliminary data.</text>
</comment>
<organism evidence="2 3">
    <name type="scientific">Caenorhabditis nigoni</name>
    <dbReference type="NCBI Taxonomy" id="1611254"/>
    <lineage>
        <taxon>Eukaryota</taxon>
        <taxon>Metazoa</taxon>
        <taxon>Ecdysozoa</taxon>
        <taxon>Nematoda</taxon>
        <taxon>Chromadorea</taxon>
        <taxon>Rhabditida</taxon>
        <taxon>Rhabditina</taxon>
        <taxon>Rhabditomorpha</taxon>
        <taxon>Rhabditoidea</taxon>
        <taxon>Rhabditidae</taxon>
        <taxon>Peloderinae</taxon>
        <taxon>Caenorhabditis</taxon>
    </lineage>
</organism>
<dbReference type="InterPro" id="IPR001810">
    <property type="entry name" value="F-box_dom"/>
</dbReference>
<reference evidence="3" key="1">
    <citation type="submission" date="2017-10" db="EMBL/GenBank/DDBJ databases">
        <title>Rapid genome shrinkage in a self-fertile nematode reveals novel sperm competition proteins.</title>
        <authorList>
            <person name="Yin D."/>
            <person name="Schwarz E.M."/>
            <person name="Thomas C.G."/>
            <person name="Felde R.L."/>
            <person name="Korf I.F."/>
            <person name="Cutter A.D."/>
            <person name="Schartner C.M."/>
            <person name="Ralston E.J."/>
            <person name="Meyer B.J."/>
            <person name="Haag E.S."/>
        </authorList>
    </citation>
    <scope>NUCLEOTIDE SEQUENCE [LARGE SCALE GENOMIC DNA]</scope>
    <source>
        <strain evidence="3">JU1422</strain>
    </source>
</reference>
<accession>A0A2G5USH6</accession>
<dbReference type="PANTHER" id="PTHR21503:SF8">
    <property type="entry name" value="F-BOX ASSOCIATED DOMAIN-CONTAINING PROTEIN-RELATED"/>
    <property type="match status" value="1"/>
</dbReference>
<evidence type="ECO:0000313" key="3">
    <source>
        <dbReference type="Proteomes" id="UP000230233"/>
    </source>
</evidence>
<dbReference type="EMBL" id="PDUG01000003">
    <property type="protein sequence ID" value="PIC42454.1"/>
    <property type="molecule type" value="Genomic_DNA"/>
</dbReference>
<evidence type="ECO:0000259" key="1">
    <source>
        <dbReference type="PROSITE" id="PS50181"/>
    </source>
</evidence>